<keyword evidence="1" id="KW-0969">Cilium</keyword>
<proteinExistence type="predicted"/>
<dbReference type="AlphaFoldDB" id="A0A3B1BJR7"/>
<name>A0A3B1BJR7_9ZZZZ</name>
<dbReference type="Pfam" id="PF01312">
    <property type="entry name" value="Bac_export_2"/>
    <property type="match status" value="1"/>
</dbReference>
<reference evidence="1" key="1">
    <citation type="submission" date="2018-06" db="EMBL/GenBank/DDBJ databases">
        <authorList>
            <person name="Zhirakovskaya E."/>
        </authorList>
    </citation>
    <scope>NUCLEOTIDE SEQUENCE</scope>
</reference>
<gene>
    <name evidence="1" type="ORF">MNBD_GAMMA25-2479</name>
</gene>
<dbReference type="PANTHER" id="PTHR30531:SF12">
    <property type="entry name" value="FLAGELLAR BIOSYNTHETIC PROTEIN FLHB"/>
    <property type="match status" value="1"/>
</dbReference>
<dbReference type="InterPro" id="IPR006135">
    <property type="entry name" value="T3SS_substrate_exporter"/>
</dbReference>
<dbReference type="EMBL" id="UOFY01000054">
    <property type="protein sequence ID" value="VAX10830.1"/>
    <property type="molecule type" value="Genomic_DNA"/>
</dbReference>
<dbReference type="PANTHER" id="PTHR30531">
    <property type="entry name" value="FLAGELLAR BIOSYNTHETIC PROTEIN FLHB"/>
    <property type="match status" value="1"/>
</dbReference>
<dbReference type="Gene3D" id="3.40.1690.10">
    <property type="entry name" value="secretion proteins EscU"/>
    <property type="match status" value="1"/>
</dbReference>
<keyword evidence="1" id="KW-0966">Cell projection</keyword>
<accession>A0A3B1BJR7</accession>
<sequence length="94" mass="10141">MNEKMNSPTLAVALQYDGENAPKVTAKGAGDIAEQILAIAREHDVPLQDNPELVKVLSKIELGDQIPEALYLAVAEVIAFAYMLKGKVPKGHTE</sequence>
<evidence type="ECO:0000313" key="1">
    <source>
        <dbReference type="EMBL" id="VAX10830.1"/>
    </source>
</evidence>
<keyword evidence="1" id="KW-0282">Flagellum</keyword>
<protein>
    <submittedName>
        <fullName evidence="1">Uncharacterized homolog of the cytoplasmic domain of flagellar protein FhlB</fullName>
    </submittedName>
</protein>
<dbReference type="SUPFAM" id="SSF160544">
    <property type="entry name" value="EscU C-terminal domain-like"/>
    <property type="match status" value="1"/>
</dbReference>
<dbReference type="InterPro" id="IPR029025">
    <property type="entry name" value="T3SS_substrate_exporter_C"/>
</dbReference>
<organism evidence="1">
    <name type="scientific">hydrothermal vent metagenome</name>
    <dbReference type="NCBI Taxonomy" id="652676"/>
    <lineage>
        <taxon>unclassified sequences</taxon>
        <taxon>metagenomes</taxon>
        <taxon>ecological metagenomes</taxon>
    </lineage>
</organism>
<dbReference type="GO" id="GO:0009306">
    <property type="term" value="P:protein secretion"/>
    <property type="evidence" value="ECO:0007669"/>
    <property type="project" value="InterPro"/>
</dbReference>
<dbReference type="GO" id="GO:0005886">
    <property type="term" value="C:plasma membrane"/>
    <property type="evidence" value="ECO:0007669"/>
    <property type="project" value="TreeGrafter"/>
</dbReference>